<organism evidence="2 3">
    <name type="scientific">Romanomermis culicivorax</name>
    <name type="common">Nematode worm</name>
    <dbReference type="NCBI Taxonomy" id="13658"/>
    <lineage>
        <taxon>Eukaryota</taxon>
        <taxon>Metazoa</taxon>
        <taxon>Ecdysozoa</taxon>
        <taxon>Nematoda</taxon>
        <taxon>Enoplea</taxon>
        <taxon>Dorylaimia</taxon>
        <taxon>Mermithida</taxon>
        <taxon>Mermithoidea</taxon>
        <taxon>Mermithidae</taxon>
        <taxon>Romanomermis</taxon>
    </lineage>
</organism>
<sequence length="81" mass="8933">FILSYELLRDQIRNTIKLLCLTRTFKTLSKNSQTLISSVTSSSSGERALEYESEYRSSIAPRISTGQRITRTSGAMSPGGA</sequence>
<feature type="region of interest" description="Disordered" evidence="1">
    <location>
        <begin position="62"/>
        <end position="81"/>
    </location>
</feature>
<proteinExistence type="predicted"/>
<keyword evidence="2" id="KW-1185">Reference proteome</keyword>
<reference evidence="3" key="1">
    <citation type="submission" date="2022-11" db="UniProtKB">
        <authorList>
            <consortium name="WormBaseParasite"/>
        </authorList>
    </citation>
    <scope>IDENTIFICATION</scope>
</reference>
<protein>
    <submittedName>
        <fullName evidence="3">Uncharacterized protein</fullName>
    </submittedName>
</protein>
<dbReference type="Proteomes" id="UP000887565">
    <property type="component" value="Unplaced"/>
</dbReference>
<dbReference type="WBParaSite" id="nRc.2.0.1.t01132-RA">
    <property type="protein sequence ID" value="nRc.2.0.1.t01132-RA"/>
    <property type="gene ID" value="nRc.2.0.1.g01132"/>
</dbReference>
<evidence type="ECO:0000256" key="1">
    <source>
        <dbReference type="SAM" id="MobiDB-lite"/>
    </source>
</evidence>
<accession>A0A915HGI3</accession>
<evidence type="ECO:0000313" key="3">
    <source>
        <dbReference type="WBParaSite" id="nRc.2.0.1.t01132-RA"/>
    </source>
</evidence>
<feature type="compositionally biased region" description="Polar residues" evidence="1">
    <location>
        <begin position="64"/>
        <end position="75"/>
    </location>
</feature>
<dbReference type="AlphaFoldDB" id="A0A915HGI3"/>
<evidence type="ECO:0000313" key="2">
    <source>
        <dbReference type="Proteomes" id="UP000887565"/>
    </source>
</evidence>
<name>A0A915HGI3_ROMCU</name>